<dbReference type="InterPro" id="IPR029063">
    <property type="entry name" value="SAM-dependent_MTases_sf"/>
</dbReference>
<keyword evidence="1" id="KW-0808">Transferase</keyword>
<accession>A0A7J3ZJ77</accession>
<dbReference type="CDD" id="cd02440">
    <property type="entry name" value="AdoMet_MTases"/>
    <property type="match status" value="1"/>
</dbReference>
<organism evidence="1">
    <name type="scientific">Fervidicoccus fontis</name>
    <dbReference type="NCBI Taxonomy" id="683846"/>
    <lineage>
        <taxon>Archaea</taxon>
        <taxon>Thermoproteota</taxon>
        <taxon>Thermoprotei</taxon>
        <taxon>Fervidicoccales</taxon>
        <taxon>Fervidicoccaceae</taxon>
        <taxon>Fervidicoccus</taxon>
    </lineage>
</organism>
<dbReference type="GO" id="GO:0008168">
    <property type="term" value="F:methyltransferase activity"/>
    <property type="evidence" value="ECO:0007669"/>
    <property type="project" value="UniProtKB-KW"/>
</dbReference>
<dbReference type="Gene3D" id="3.40.50.150">
    <property type="entry name" value="Vaccinia Virus protein VP39"/>
    <property type="match status" value="1"/>
</dbReference>
<sequence>MGISKHRVCINSSGLVRVEGLELEFPLQHSRPSSDDRVVVIEDADRIYEVSKRTNKGFYKLKAIGPFKAPTLEISGIHMHRIVDIDPWLDSRLKVLEARVGRNDAVLDTCTGLGYTAIHSVLRGAGLVVTAEVDDNVVWIAERNPWSRRLADSRIVKLGVDITKAVRELPSEFFDRIIHDPPRLASASGELYSLDFYKELYRVLRPRGILYCYTGEPGRHGGPRIVKGVGERLRMAGFEVRFSRRTLGFVAFKRS</sequence>
<dbReference type="EMBL" id="DRZC01000019">
    <property type="protein sequence ID" value="HHQ80108.1"/>
    <property type="molecule type" value="Genomic_DNA"/>
</dbReference>
<gene>
    <name evidence="1" type="ORF">ENM78_01390</name>
</gene>
<dbReference type="AlphaFoldDB" id="A0A7J3ZJ77"/>
<reference evidence="1" key="1">
    <citation type="journal article" date="2020" name="mSystems">
        <title>Genome- and Community-Level Interaction Insights into Carbon Utilization and Element Cycling Functions of Hydrothermarchaeota in Hydrothermal Sediment.</title>
        <authorList>
            <person name="Zhou Z."/>
            <person name="Liu Y."/>
            <person name="Xu W."/>
            <person name="Pan J."/>
            <person name="Luo Z.H."/>
            <person name="Li M."/>
        </authorList>
    </citation>
    <scope>NUCLEOTIDE SEQUENCE [LARGE SCALE GENOMIC DNA]</scope>
    <source>
        <strain evidence="1">SpSt-1116</strain>
    </source>
</reference>
<comment type="caution">
    <text evidence="1">The sequence shown here is derived from an EMBL/GenBank/DDBJ whole genome shotgun (WGS) entry which is preliminary data.</text>
</comment>
<dbReference type="GO" id="GO:0032259">
    <property type="term" value="P:methylation"/>
    <property type="evidence" value="ECO:0007669"/>
    <property type="project" value="UniProtKB-KW"/>
</dbReference>
<name>A0A7J3ZJ77_9CREN</name>
<keyword evidence="1" id="KW-0489">Methyltransferase</keyword>
<evidence type="ECO:0000313" key="1">
    <source>
        <dbReference type="EMBL" id="HHQ80108.1"/>
    </source>
</evidence>
<protein>
    <submittedName>
        <fullName evidence="1">Methyltransferase</fullName>
    </submittedName>
</protein>
<dbReference type="SUPFAM" id="SSF53335">
    <property type="entry name" value="S-adenosyl-L-methionine-dependent methyltransferases"/>
    <property type="match status" value="1"/>
</dbReference>
<proteinExistence type="predicted"/>